<name>A0ABU7G099_9ALTE</name>
<dbReference type="EMBL" id="JAYDYW010000004">
    <property type="protein sequence ID" value="MEE1672692.1"/>
    <property type="molecule type" value="Genomic_DNA"/>
</dbReference>
<evidence type="ECO:0000256" key="5">
    <source>
        <dbReference type="ARBA" id="ARBA00023136"/>
    </source>
</evidence>
<feature type="transmembrane region" description="Helical" evidence="6">
    <location>
        <begin position="68"/>
        <end position="87"/>
    </location>
</feature>
<dbReference type="PANTHER" id="PTHR33931">
    <property type="entry name" value="HOLIN-LIKE PROTEIN CIDA-RELATED"/>
    <property type="match status" value="1"/>
</dbReference>
<evidence type="ECO:0000313" key="7">
    <source>
        <dbReference type="EMBL" id="MEE1672692.1"/>
    </source>
</evidence>
<evidence type="ECO:0000256" key="4">
    <source>
        <dbReference type="ARBA" id="ARBA00022989"/>
    </source>
</evidence>
<dbReference type="InterPro" id="IPR005538">
    <property type="entry name" value="LrgA/CidA"/>
</dbReference>
<organism evidence="7 8">
    <name type="scientific">Agarivorans aestuarii</name>
    <dbReference type="NCBI Taxonomy" id="1563703"/>
    <lineage>
        <taxon>Bacteria</taxon>
        <taxon>Pseudomonadati</taxon>
        <taxon>Pseudomonadota</taxon>
        <taxon>Gammaproteobacteria</taxon>
        <taxon>Alteromonadales</taxon>
        <taxon>Alteromonadaceae</taxon>
        <taxon>Agarivorans</taxon>
    </lineage>
</organism>
<dbReference type="Pfam" id="PF03788">
    <property type="entry name" value="LrgA"/>
    <property type="match status" value="1"/>
</dbReference>
<keyword evidence="5 6" id="KW-0472">Membrane</keyword>
<keyword evidence="3 6" id="KW-0812">Transmembrane</keyword>
<sequence length="138" mass="15361">MRKFHKSAGLEIASGLVVIYACLWIGRWLGDVSGNLLPASIVGMLLLTAALQFRWVKLAWVERTANQFVRWMSLLFVPISIGLVEHIETLLQALPAMLLTCALATLVLLVVVGKVYQHWEQKHELKLAQSQAVDGEAK</sequence>
<comment type="subcellular location">
    <subcellularLocation>
        <location evidence="1">Cell membrane</location>
        <topology evidence="1">Multi-pass membrane protein</topology>
    </subcellularLocation>
</comment>
<evidence type="ECO:0000256" key="1">
    <source>
        <dbReference type="ARBA" id="ARBA00004651"/>
    </source>
</evidence>
<reference evidence="8" key="1">
    <citation type="submission" date="2023-07" db="EMBL/GenBank/DDBJ databases">
        <title>Draft genome sequence of Agarivorans aestuarii strain ZMCS4, a CAZymes producing bacteria isolated from the marine brown algae Clodostephus spongiosus.</title>
        <authorList>
            <person name="Lorente B."/>
            <person name="Cabral C."/>
            <person name="Frias J."/>
            <person name="Faria J."/>
            <person name="Toubarro D."/>
        </authorList>
    </citation>
    <scope>NUCLEOTIDE SEQUENCE [LARGE SCALE GENOMIC DNA]</scope>
    <source>
        <strain evidence="8">ZMCS4</strain>
    </source>
</reference>
<feature type="transmembrane region" description="Helical" evidence="6">
    <location>
        <begin position="93"/>
        <end position="116"/>
    </location>
</feature>
<feature type="transmembrane region" description="Helical" evidence="6">
    <location>
        <begin position="12"/>
        <end position="30"/>
    </location>
</feature>
<comment type="caution">
    <text evidence="7">The sequence shown here is derived from an EMBL/GenBank/DDBJ whole genome shotgun (WGS) entry which is preliminary data.</text>
</comment>
<accession>A0ABU7G099</accession>
<evidence type="ECO:0000256" key="2">
    <source>
        <dbReference type="ARBA" id="ARBA00022475"/>
    </source>
</evidence>
<dbReference type="RefSeq" id="WP_329774133.1">
    <property type="nucleotide sequence ID" value="NZ_JAYDYW010000004.1"/>
</dbReference>
<dbReference type="PANTHER" id="PTHR33931:SF5">
    <property type="entry name" value="UPF0299 MEMBRANE PROTEIN YOHJ"/>
    <property type="match status" value="1"/>
</dbReference>
<feature type="transmembrane region" description="Helical" evidence="6">
    <location>
        <begin position="36"/>
        <end position="56"/>
    </location>
</feature>
<evidence type="ECO:0000256" key="6">
    <source>
        <dbReference type="SAM" id="Phobius"/>
    </source>
</evidence>
<evidence type="ECO:0000256" key="3">
    <source>
        <dbReference type="ARBA" id="ARBA00022692"/>
    </source>
</evidence>
<keyword evidence="8" id="KW-1185">Reference proteome</keyword>
<protein>
    <submittedName>
        <fullName evidence="7">CidA/LrgA family protein</fullName>
    </submittedName>
</protein>
<keyword evidence="2" id="KW-1003">Cell membrane</keyword>
<gene>
    <name evidence="7" type="ORF">SNR37_002102</name>
</gene>
<dbReference type="Proteomes" id="UP001310248">
    <property type="component" value="Unassembled WGS sequence"/>
</dbReference>
<keyword evidence="4 6" id="KW-1133">Transmembrane helix</keyword>
<dbReference type="PROSITE" id="PS51257">
    <property type="entry name" value="PROKAR_LIPOPROTEIN"/>
    <property type="match status" value="1"/>
</dbReference>
<proteinExistence type="predicted"/>
<evidence type="ECO:0000313" key="8">
    <source>
        <dbReference type="Proteomes" id="UP001310248"/>
    </source>
</evidence>